<dbReference type="PANTHER" id="PTHR23407">
    <property type="entry name" value="ATPASE INHIBITOR/5-FORMYLTETRAHYDROFOLATE CYCLO-LIGASE"/>
    <property type="match status" value="1"/>
</dbReference>
<dbReference type="PANTHER" id="PTHR23407:SF1">
    <property type="entry name" value="5-FORMYLTETRAHYDROFOLATE CYCLO-LIGASE"/>
    <property type="match status" value="1"/>
</dbReference>
<organism evidence="5 6">
    <name type="scientific">Clostridium facile</name>
    <dbReference type="NCBI Taxonomy" id="2763035"/>
    <lineage>
        <taxon>Bacteria</taxon>
        <taxon>Bacillati</taxon>
        <taxon>Bacillota</taxon>
        <taxon>Clostridia</taxon>
        <taxon>Eubacteriales</taxon>
        <taxon>Clostridiaceae</taxon>
        <taxon>Clostridium</taxon>
    </lineage>
</organism>
<comment type="similarity">
    <text evidence="1 4">Belongs to the 5-formyltetrahydrofolate cyclo-ligase family.</text>
</comment>
<evidence type="ECO:0000256" key="2">
    <source>
        <dbReference type="ARBA" id="ARBA00022741"/>
    </source>
</evidence>
<evidence type="ECO:0000256" key="1">
    <source>
        <dbReference type="ARBA" id="ARBA00010638"/>
    </source>
</evidence>
<keyword evidence="2 4" id="KW-0547">Nucleotide-binding</keyword>
<dbReference type="InterPro" id="IPR024185">
    <property type="entry name" value="FTHF_cligase-like_sf"/>
</dbReference>
<dbReference type="GO" id="GO:0030272">
    <property type="term" value="F:5-formyltetrahydrofolate cyclo-ligase activity"/>
    <property type="evidence" value="ECO:0007669"/>
    <property type="project" value="UniProtKB-EC"/>
</dbReference>
<comment type="catalytic activity">
    <reaction evidence="4">
        <text>(6S)-5-formyl-5,6,7,8-tetrahydrofolate + ATP = (6R)-5,10-methenyltetrahydrofolate + ADP + phosphate</text>
        <dbReference type="Rhea" id="RHEA:10488"/>
        <dbReference type="ChEBI" id="CHEBI:30616"/>
        <dbReference type="ChEBI" id="CHEBI:43474"/>
        <dbReference type="ChEBI" id="CHEBI:57455"/>
        <dbReference type="ChEBI" id="CHEBI:57457"/>
        <dbReference type="ChEBI" id="CHEBI:456216"/>
        <dbReference type="EC" id="6.3.3.2"/>
    </reaction>
</comment>
<dbReference type="InterPro" id="IPR037171">
    <property type="entry name" value="NagB/RpiA_transferase-like"/>
</dbReference>
<keyword evidence="5" id="KW-0436">Ligase</keyword>
<keyword evidence="6" id="KW-1185">Reference proteome</keyword>
<dbReference type="EC" id="6.3.3.2" evidence="4"/>
<comment type="caution">
    <text evidence="5">The sequence shown here is derived from an EMBL/GenBank/DDBJ whole genome shotgun (WGS) entry which is preliminary data.</text>
</comment>
<evidence type="ECO:0000256" key="4">
    <source>
        <dbReference type="RuleBase" id="RU361279"/>
    </source>
</evidence>
<protein>
    <recommendedName>
        <fullName evidence="4">5-formyltetrahydrofolate cyclo-ligase</fullName>
        <ecNumber evidence="4">6.3.3.2</ecNumber>
    </recommendedName>
</protein>
<keyword evidence="4" id="KW-0460">Magnesium</keyword>
<gene>
    <name evidence="5" type="ORF">H8Z77_06095</name>
</gene>
<evidence type="ECO:0000313" key="5">
    <source>
        <dbReference type="EMBL" id="MBC5787593.1"/>
    </source>
</evidence>
<evidence type="ECO:0000256" key="3">
    <source>
        <dbReference type="ARBA" id="ARBA00022840"/>
    </source>
</evidence>
<accession>A0ABR7IR98</accession>
<keyword evidence="3 4" id="KW-0067">ATP-binding</keyword>
<dbReference type="Pfam" id="PF01812">
    <property type="entry name" value="5-FTHF_cyc-lig"/>
    <property type="match status" value="1"/>
</dbReference>
<keyword evidence="4" id="KW-0479">Metal-binding</keyword>
<reference evidence="5 6" key="1">
    <citation type="submission" date="2020-08" db="EMBL/GenBank/DDBJ databases">
        <title>Genome public.</title>
        <authorList>
            <person name="Liu C."/>
            <person name="Sun Q."/>
        </authorList>
    </citation>
    <scope>NUCLEOTIDE SEQUENCE [LARGE SCALE GENOMIC DNA]</scope>
    <source>
        <strain evidence="5 6">NSJ-27</strain>
    </source>
</reference>
<dbReference type="PIRSF" id="PIRSF006806">
    <property type="entry name" value="FTHF_cligase"/>
    <property type="match status" value="1"/>
</dbReference>
<dbReference type="InterPro" id="IPR002698">
    <property type="entry name" value="FTHF_cligase"/>
</dbReference>
<sequence length="198" mass="23231">MVKQDIRPIKQELRQKYKQIRRTMDPQMKQKKDNDIFERVISLKQYQQADMLITFVSTEIEVDTHQLMAHAWSTGKRVVVPRCIDGTRLMDFCEIQSMEDLEPRTFSVLEPKQNCYILNQFPNSFCIVPGLSFDLSGFRLGYGKGYYDRFLNQYDGTTVGICYSSCLHPSLPHGKYDRAVQWLVTEKFKKHLEKSSNK</sequence>
<dbReference type="NCBIfam" id="TIGR02727">
    <property type="entry name" value="MTHFS_bact"/>
    <property type="match status" value="1"/>
</dbReference>
<proteinExistence type="inferred from homology"/>
<dbReference type="EMBL" id="JACOQK010000001">
    <property type="protein sequence ID" value="MBC5787593.1"/>
    <property type="molecule type" value="Genomic_DNA"/>
</dbReference>
<dbReference type="SUPFAM" id="SSF100950">
    <property type="entry name" value="NagB/RpiA/CoA transferase-like"/>
    <property type="match status" value="1"/>
</dbReference>
<dbReference type="RefSeq" id="WP_186996488.1">
    <property type="nucleotide sequence ID" value="NZ_JACOQK010000001.1"/>
</dbReference>
<dbReference type="Proteomes" id="UP000649151">
    <property type="component" value="Unassembled WGS sequence"/>
</dbReference>
<dbReference type="Gene3D" id="3.40.50.10420">
    <property type="entry name" value="NagB/RpiA/CoA transferase-like"/>
    <property type="match status" value="1"/>
</dbReference>
<comment type="cofactor">
    <cofactor evidence="4">
        <name>Mg(2+)</name>
        <dbReference type="ChEBI" id="CHEBI:18420"/>
    </cofactor>
</comment>
<evidence type="ECO:0000313" key="6">
    <source>
        <dbReference type="Proteomes" id="UP000649151"/>
    </source>
</evidence>
<name>A0ABR7IR98_9CLOT</name>